<evidence type="ECO:0000313" key="2">
    <source>
        <dbReference type="Proteomes" id="UP001145114"/>
    </source>
</evidence>
<sequence>MGNDYKVLKPDPPPAYIDPAMDPSHNQRGFDPMYYSPYPQTPYATATHPLHQQGMHRQGMPYSGGGGYHMPQAPAQYQTAPPMGLEPVTNRGQGFCQG</sequence>
<organism evidence="1 2">
    <name type="scientific">Spiromyces aspiralis</name>
    <dbReference type="NCBI Taxonomy" id="68401"/>
    <lineage>
        <taxon>Eukaryota</taxon>
        <taxon>Fungi</taxon>
        <taxon>Fungi incertae sedis</taxon>
        <taxon>Zoopagomycota</taxon>
        <taxon>Kickxellomycotina</taxon>
        <taxon>Kickxellomycetes</taxon>
        <taxon>Kickxellales</taxon>
        <taxon>Kickxellaceae</taxon>
        <taxon>Spiromyces</taxon>
    </lineage>
</organism>
<comment type="caution">
    <text evidence="1">The sequence shown here is derived from an EMBL/GenBank/DDBJ whole genome shotgun (WGS) entry which is preliminary data.</text>
</comment>
<keyword evidence="2" id="KW-1185">Reference proteome</keyword>
<feature type="non-terminal residue" evidence="1">
    <location>
        <position position="98"/>
    </location>
</feature>
<accession>A0ACC1HIA7</accession>
<dbReference type="Proteomes" id="UP001145114">
    <property type="component" value="Unassembled WGS sequence"/>
</dbReference>
<gene>
    <name evidence="1" type="ORF">EV182_001394</name>
</gene>
<name>A0ACC1HIA7_9FUNG</name>
<evidence type="ECO:0000313" key="1">
    <source>
        <dbReference type="EMBL" id="KAJ1675376.1"/>
    </source>
</evidence>
<proteinExistence type="predicted"/>
<dbReference type="EMBL" id="JAMZIH010005338">
    <property type="protein sequence ID" value="KAJ1675376.1"/>
    <property type="molecule type" value="Genomic_DNA"/>
</dbReference>
<protein>
    <submittedName>
        <fullName evidence="1">Uncharacterized protein</fullName>
    </submittedName>
</protein>
<reference evidence="1" key="1">
    <citation type="submission" date="2022-06" db="EMBL/GenBank/DDBJ databases">
        <title>Phylogenomic reconstructions and comparative analyses of Kickxellomycotina fungi.</title>
        <authorList>
            <person name="Reynolds N.K."/>
            <person name="Stajich J.E."/>
            <person name="Barry K."/>
            <person name="Grigoriev I.V."/>
            <person name="Crous P."/>
            <person name="Smith M.E."/>
        </authorList>
    </citation>
    <scope>NUCLEOTIDE SEQUENCE</scope>
    <source>
        <strain evidence="1">RSA 2271</strain>
    </source>
</reference>